<comment type="subcellular location">
    <subcellularLocation>
        <location evidence="1">Membrane</location>
        <topology evidence="1">Multi-pass membrane protein</topology>
    </subcellularLocation>
</comment>
<dbReference type="NCBIfam" id="TIGR03462">
    <property type="entry name" value="CarR_dom_SF"/>
    <property type="match status" value="1"/>
</dbReference>
<feature type="transmembrane region" description="Helical" evidence="8">
    <location>
        <begin position="134"/>
        <end position="153"/>
    </location>
</feature>
<evidence type="ECO:0000313" key="11">
    <source>
        <dbReference type="Proteomes" id="UP000199663"/>
    </source>
</evidence>
<sequence length="238" mass="27946">MDKYLYLTLILFTISFPLIRSFEPKIQYAKKWYALFPAIIITGTLFVIWDHWFTVMGVWEFNPRYNMGIYILDLPIEEWMFFIVVPFSCVFIYEVLNYFVEKDILGKIAKPLTVILVLCFVGIGLMNLDRMYTSVNFPIAAAVLIIHFMLFGVKYLGRFYLTYLVHLIPFAIMNGILTGSFIEEPVVLYNNLENLSIRFFTIPVEDFVYSMTLLLINISIYEAIKNRKHFKLAKVNTL</sequence>
<proteinExistence type="predicted"/>
<evidence type="ECO:0000256" key="6">
    <source>
        <dbReference type="ARBA" id="ARBA00023136"/>
    </source>
</evidence>
<evidence type="ECO:0000313" key="10">
    <source>
        <dbReference type="EMBL" id="SDY46582.1"/>
    </source>
</evidence>
<feature type="transmembrane region" description="Helical" evidence="8">
    <location>
        <begin position="112"/>
        <end position="128"/>
    </location>
</feature>
<name>A0A1H3K2Z9_9BACT</name>
<keyword evidence="5 8" id="KW-1133">Transmembrane helix</keyword>
<feature type="domain" description="Lycopene cyclase" evidence="9">
    <location>
        <begin position="4"/>
        <end position="96"/>
    </location>
</feature>
<feature type="transmembrane region" description="Helical" evidence="8">
    <location>
        <begin position="79"/>
        <end position="100"/>
    </location>
</feature>
<dbReference type="InterPro" id="IPR017825">
    <property type="entry name" value="Lycopene_cyclase_dom"/>
</dbReference>
<evidence type="ECO:0000256" key="7">
    <source>
        <dbReference type="ARBA" id="ARBA00023235"/>
    </source>
</evidence>
<feature type="transmembrane region" description="Helical" evidence="8">
    <location>
        <begin position="207"/>
        <end position="224"/>
    </location>
</feature>
<evidence type="ECO:0000259" key="9">
    <source>
        <dbReference type="Pfam" id="PF18916"/>
    </source>
</evidence>
<keyword evidence="6 8" id="KW-0472">Membrane</keyword>
<reference evidence="10 11" key="1">
    <citation type="submission" date="2016-10" db="EMBL/GenBank/DDBJ databases">
        <authorList>
            <person name="Varghese N."/>
            <person name="Submissions S."/>
        </authorList>
    </citation>
    <scope>NUCLEOTIDE SEQUENCE [LARGE SCALE GENOMIC DNA]</scope>
    <source>
        <strain evidence="10 11">DSM 17997</strain>
    </source>
</reference>
<feature type="transmembrane region" description="Helical" evidence="8">
    <location>
        <begin position="6"/>
        <end position="22"/>
    </location>
</feature>
<comment type="pathway">
    <text evidence="2">Carotenoid biosynthesis.</text>
</comment>
<organism evidence="10 11">
    <name type="scientific">Rhodonellum ikkaensis</name>
    <dbReference type="NCBI Taxonomy" id="336829"/>
    <lineage>
        <taxon>Bacteria</taxon>
        <taxon>Pseudomonadati</taxon>
        <taxon>Bacteroidota</taxon>
        <taxon>Cytophagia</taxon>
        <taxon>Cytophagales</taxon>
        <taxon>Cytophagaceae</taxon>
        <taxon>Rhodonellum</taxon>
    </lineage>
</organism>
<dbReference type="Pfam" id="PF18916">
    <property type="entry name" value="Lycopene_cyc"/>
    <property type="match status" value="2"/>
</dbReference>
<feature type="transmembrane region" description="Helical" evidence="8">
    <location>
        <begin position="160"/>
        <end position="182"/>
    </location>
</feature>
<evidence type="ECO:0000256" key="8">
    <source>
        <dbReference type="SAM" id="Phobius"/>
    </source>
</evidence>
<evidence type="ECO:0000256" key="2">
    <source>
        <dbReference type="ARBA" id="ARBA00004829"/>
    </source>
</evidence>
<feature type="transmembrane region" description="Helical" evidence="8">
    <location>
        <begin position="34"/>
        <end position="59"/>
    </location>
</feature>
<keyword evidence="7" id="KW-0413">Isomerase</keyword>
<dbReference type="EMBL" id="FNQC01000001">
    <property type="protein sequence ID" value="SDY46582.1"/>
    <property type="molecule type" value="Genomic_DNA"/>
</dbReference>
<gene>
    <name evidence="10" type="ORF">SAMN05444412_101237</name>
</gene>
<keyword evidence="11" id="KW-1185">Reference proteome</keyword>
<evidence type="ECO:0000256" key="4">
    <source>
        <dbReference type="ARBA" id="ARBA00022746"/>
    </source>
</evidence>
<comment type="caution">
    <text evidence="10">The sequence shown here is derived from an EMBL/GenBank/DDBJ whole genome shotgun (WGS) entry which is preliminary data.</text>
</comment>
<protein>
    <submittedName>
        <fullName evidence="10">Lycopene cyclase domain-containing protein</fullName>
    </submittedName>
</protein>
<accession>A0A1H3K2Z9</accession>
<keyword evidence="3 8" id="KW-0812">Transmembrane</keyword>
<keyword evidence="4" id="KW-0125">Carotenoid biosynthesis</keyword>
<evidence type="ECO:0000256" key="5">
    <source>
        <dbReference type="ARBA" id="ARBA00022989"/>
    </source>
</evidence>
<feature type="domain" description="Lycopene cyclase" evidence="9">
    <location>
        <begin position="129"/>
        <end position="223"/>
    </location>
</feature>
<evidence type="ECO:0000256" key="1">
    <source>
        <dbReference type="ARBA" id="ARBA00004141"/>
    </source>
</evidence>
<dbReference type="Proteomes" id="UP000199663">
    <property type="component" value="Unassembled WGS sequence"/>
</dbReference>
<dbReference type="RefSeq" id="WP_019596043.1">
    <property type="nucleotide sequence ID" value="NZ_FNQC01000001.1"/>
</dbReference>
<evidence type="ECO:0000256" key="3">
    <source>
        <dbReference type="ARBA" id="ARBA00022692"/>
    </source>
</evidence>